<dbReference type="Proteomes" id="UP000187941">
    <property type="component" value="Chromosome"/>
</dbReference>
<reference evidence="7 8" key="1">
    <citation type="submission" date="2016-01" db="EMBL/GenBank/DDBJ databases">
        <authorList>
            <person name="Oliw E.H."/>
        </authorList>
    </citation>
    <scope>NUCLEOTIDE SEQUENCE [LARGE SCALE GENOMIC DNA]</scope>
    <source>
        <strain evidence="7 8">DY10</strain>
    </source>
</reference>
<feature type="active site" description="Nucleophile" evidence="4">
    <location>
        <position position="64"/>
    </location>
</feature>
<dbReference type="AlphaFoldDB" id="A0A1P9WS95"/>
<feature type="region of interest" description="Disordered" evidence="5">
    <location>
        <begin position="1"/>
        <end position="29"/>
    </location>
</feature>
<gene>
    <name evidence="7" type="ORF">AWR27_02205</name>
</gene>
<dbReference type="Pfam" id="PF01734">
    <property type="entry name" value="Patatin"/>
    <property type="match status" value="1"/>
</dbReference>
<proteinExistence type="predicted"/>
<dbReference type="InterPro" id="IPR016035">
    <property type="entry name" value="Acyl_Trfase/lysoPLipase"/>
</dbReference>
<evidence type="ECO:0000256" key="4">
    <source>
        <dbReference type="PROSITE-ProRule" id="PRU01161"/>
    </source>
</evidence>
<organism evidence="7 8">
    <name type="scientific">Spirosoma montaniterrae</name>
    <dbReference type="NCBI Taxonomy" id="1178516"/>
    <lineage>
        <taxon>Bacteria</taxon>
        <taxon>Pseudomonadati</taxon>
        <taxon>Bacteroidota</taxon>
        <taxon>Cytophagia</taxon>
        <taxon>Cytophagales</taxon>
        <taxon>Cytophagaceae</taxon>
        <taxon>Spirosoma</taxon>
    </lineage>
</organism>
<dbReference type="PANTHER" id="PTHR14226">
    <property type="entry name" value="NEUROPATHY TARGET ESTERASE/SWISS CHEESE D.MELANOGASTER"/>
    <property type="match status" value="1"/>
</dbReference>
<evidence type="ECO:0000256" key="5">
    <source>
        <dbReference type="SAM" id="MobiDB-lite"/>
    </source>
</evidence>
<dbReference type="STRING" id="1178516.AWR27_02205"/>
<evidence type="ECO:0000256" key="2">
    <source>
        <dbReference type="ARBA" id="ARBA00022963"/>
    </source>
</evidence>
<comment type="caution">
    <text evidence="4">Lacks conserved residue(s) required for the propagation of feature annotation.</text>
</comment>
<evidence type="ECO:0000313" key="8">
    <source>
        <dbReference type="Proteomes" id="UP000187941"/>
    </source>
</evidence>
<dbReference type="OrthoDB" id="2339873at2"/>
<dbReference type="InterPro" id="IPR002641">
    <property type="entry name" value="PNPLA_dom"/>
</dbReference>
<dbReference type="EMBL" id="CP014263">
    <property type="protein sequence ID" value="AQG78256.1"/>
    <property type="molecule type" value="Genomic_DNA"/>
</dbReference>
<sequence>MVSNPTPPAPNPDTTGSTPNPPSASPSSKALVLGGGSLKGAFQVGAIMALFESGFVPDQLYGISVGSLNAAFIANEAARQQAEIGQVDWSKVGKGLIEFWIRNITRPADVAVIRSRFRMGYNTLMSRFDGLLDNSPIQNLIRRSLDIEAIKTGPVSIKVGAVDIIEGDMRYADANDPHFLDYVFASSSLPFLMPAMQIGGDHRKAFLDGGLREVAPLRVAIEDGTTDIACVACHAKKVYNEKFNYRNLLNLMDRVKDITVNQLVNNDIAWAERYAEREHLHGRHLGLTIIRPTEPLYLNLMKFNSDDIGHLIVQGYKAGVEKLRAETETVKYPSFGK</sequence>
<feature type="compositionally biased region" description="Pro residues" evidence="5">
    <location>
        <begin position="1"/>
        <end position="11"/>
    </location>
</feature>
<keyword evidence="8" id="KW-1185">Reference proteome</keyword>
<protein>
    <submittedName>
        <fullName evidence="7">Patatin</fullName>
    </submittedName>
</protein>
<accession>A0A1P9WS95</accession>
<dbReference type="Gene3D" id="3.40.1090.10">
    <property type="entry name" value="Cytosolic phospholipase A2 catalytic domain"/>
    <property type="match status" value="2"/>
</dbReference>
<evidence type="ECO:0000256" key="1">
    <source>
        <dbReference type="ARBA" id="ARBA00022801"/>
    </source>
</evidence>
<dbReference type="PANTHER" id="PTHR14226:SF57">
    <property type="entry name" value="BLR7027 PROTEIN"/>
    <property type="match status" value="1"/>
</dbReference>
<dbReference type="InterPro" id="IPR050301">
    <property type="entry name" value="NTE"/>
</dbReference>
<dbReference type="GO" id="GO:0016787">
    <property type="term" value="F:hydrolase activity"/>
    <property type="evidence" value="ECO:0007669"/>
    <property type="project" value="UniProtKB-UniRule"/>
</dbReference>
<feature type="short sequence motif" description="GXSXG" evidence="4">
    <location>
        <begin position="62"/>
        <end position="66"/>
    </location>
</feature>
<feature type="domain" description="PNPLA" evidence="6">
    <location>
        <begin position="31"/>
        <end position="221"/>
    </location>
</feature>
<dbReference type="RefSeq" id="WP_077129678.1">
    <property type="nucleotide sequence ID" value="NZ_CP014263.1"/>
</dbReference>
<feature type="active site" description="Proton acceptor" evidence="4">
    <location>
        <position position="208"/>
    </location>
</feature>
<dbReference type="KEGG" id="smon:AWR27_02205"/>
<dbReference type="PROSITE" id="PS51635">
    <property type="entry name" value="PNPLA"/>
    <property type="match status" value="1"/>
</dbReference>
<dbReference type="GO" id="GO:0016042">
    <property type="term" value="P:lipid catabolic process"/>
    <property type="evidence" value="ECO:0007669"/>
    <property type="project" value="UniProtKB-UniRule"/>
</dbReference>
<dbReference type="SUPFAM" id="SSF52151">
    <property type="entry name" value="FabD/lysophospholipase-like"/>
    <property type="match status" value="1"/>
</dbReference>
<feature type="short sequence motif" description="DGA/G" evidence="4">
    <location>
        <begin position="208"/>
        <end position="210"/>
    </location>
</feature>
<keyword evidence="3 4" id="KW-0443">Lipid metabolism</keyword>
<evidence type="ECO:0000259" key="6">
    <source>
        <dbReference type="PROSITE" id="PS51635"/>
    </source>
</evidence>
<keyword evidence="1 4" id="KW-0378">Hydrolase</keyword>
<evidence type="ECO:0000256" key="3">
    <source>
        <dbReference type="ARBA" id="ARBA00023098"/>
    </source>
</evidence>
<name>A0A1P9WS95_9BACT</name>
<evidence type="ECO:0000313" key="7">
    <source>
        <dbReference type="EMBL" id="AQG78256.1"/>
    </source>
</evidence>
<keyword evidence="2 4" id="KW-0442">Lipid degradation</keyword>